<evidence type="ECO:0000259" key="6">
    <source>
        <dbReference type="PROSITE" id="PS50977"/>
    </source>
</evidence>
<evidence type="ECO:0000313" key="8">
    <source>
        <dbReference type="Proteomes" id="UP001163726"/>
    </source>
</evidence>
<dbReference type="PANTHER" id="PTHR43479">
    <property type="entry name" value="ACREF/ENVCD OPERON REPRESSOR-RELATED"/>
    <property type="match status" value="1"/>
</dbReference>
<dbReference type="InterPro" id="IPR050624">
    <property type="entry name" value="HTH-type_Tx_Regulator"/>
</dbReference>
<protein>
    <submittedName>
        <fullName evidence="7">TetR family transcriptional regulator</fullName>
    </submittedName>
</protein>
<dbReference type="Gene3D" id="1.10.357.10">
    <property type="entry name" value="Tetracycline Repressor, domain 2"/>
    <property type="match status" value="1"/>
</dbReference>
<dbReference type="PROSITE" id="PS50977">
    <property type="entry name" value="HTH_TETR_2"/>
    <property type="match status" value="1"/>
</dbReference>
<reference evidence="7" key="1">
    <citation type="submission" date="2022-10" db="EMBL/GenBank/DDBJ databases">
        <title>Catenovulum adriacola sp. nov. isolated in the Harbour of Susak.</title>
        <authorList>
            <person name="Schoch T."/>
            <person name="Reich S.J."/>
            <person name="Stoeferle S."/>
            <person name="Flaiz M."/>
            <person name="Kazda M."/>
            <person name="Riedel C.U."/>
            <person name="Duerre P."/>
        </authorList>
    </citation>
    <scope>NUCLEOTIDE SEQUENCE</scope>
    <source>
        <strain evidence="7">TS8</strain>
    </source>
</reference>
<keyword evidence="4" id="KW-0804">Transcription</keyword>
<dbReference type="SUPFAM" id="SSF46689">
    <property type="entry name" value="Homeodomain-like"/>
    <property type="match status" value="1"/>
</dbReference>
<keyword evidence="3 5" id="KW-0238">DNA-binding</keyword>
<keyword evidence="2" id="KW-0805">Transcription regulation</keyword>
<name>A0ABY7AQ14_9ALTE</name>
<dbReference type="Pfam" id="PF00440">
    <property type="entry name" value="TetR_N"/>
    <property type="match status" value="1"/>
</dbReference>
<dbReference type="PANTHER" id="PTHR43479:SF11">
    <property type="entry name" value="ACREF_ENVCD OPERON REPRESSOR-RELATED"/>
    <property type="match status" value="1"/>
</dbReference>
<keyword evidence="8" id="KW-1185">Reference proteome</keyword>
<sequence length="211" mass="24728">MVRKTKEETLATRNQLLDAAEIVFYQKGYAHTTLMDVAKHVEMTRGAIYWHFKNKVDLFEAMVDRVCTPLDALAEEPADENETDPLKKMREFSIRFLKDMIHDEQKRRVFTILFHRFEVNGEVAELEAKQQQSFRDCTDRIERGLLNAVNKGQLPENLDTRKAALIKHGYFAGLMNNWLFMPQSFDLEAMAECIVDNYIFMIKNSPFLRKK</sequence>
<dbReference type="PRINTS" id="PR00455">
    <property type="entry name" value="HTHTETR"/>
</dbReference>
<dbReference type="EMBL" id="CP109965">
    <property type="protein sequence ID" value="WAJ70346.1"/>
    <property type="molecule type" value="Genomic_DNA"/>
</dbReference>
<dbReference type="Proteomes" id="UP001163726">
    <property type="component" value="Chromosome"/>
</dbReference>
<evidence type="ECO:0000256" key="5">
    <source>
        <dbReference type="PROSITE-ProRule" id="PRU00335"/>
    </source>
</evidence>
<dbReference type="InterPro" id="IPR001647">
    <property type="entry name" value="HTH_TetR"/>
</dbReference>
<dbReference type="SUPFAM" id="SSF48498">
    <property type="entry name" value="Tetracyclin repressor-like, C-terminal domain"/>
    <property type="match status" value="1"/>
</dbReference>
<proteinExistence type="predicted"/>
<dbReference type="InterPro" id="IPR009057">
    <property type="entry name" value="Homeodomain-like_sf"/>
</dbReference>
<organism evidence="7 8">
    <name type="scientific">Catenovulum adriaticum</name>
    <dbReference type="NCBI Taxonomy" id="2984846"/>
    <lineage>
        <taxon>Bacteria</taxon>
        <taxon>Pseudomonadati</taxon>
        <taxon>Pseudomonadota</taxon>
        <taxon>Gammaproteobacteria</taxon>
        <taxon>Alteromonadales</taxon>
        <taxon>Alteromonadaceae</taxon>
        <taxon>Catenovulum</taxon>
    </lineage>
</organism>
<evidence type="ECO:0000256" key="3">
    <source>
        <dbReference type="ARBA" id="ARBA00023125"/>
    </source>
</evidence>
<accession>A0ABY7AQ14</accession>
<feature type="domain" description="HTH tetR-type" evidence="6">
    <location>
        <begin position="10"/>
        <end position="70"/>
    </location>
</feature>
<dbReference type="InterPro" id="IPR013572">
    <property type="entry name" value="Tscrpt_reg_MAATS_C"/>
</dbReference>
<feature type="DNA-binding region" description="H-T-H motif" evidence="5">
    <location>
        <begin position="33"/>
        <end position="52"/>
    </location>
</feature>
<evidence type="ECO:0000256" key="2">
    <source>
        <dbReference type="ARBA" id="ARBA00023015"/>
    </source>
</evidence>
<gene>
    <name evidence="7" type="ORF">OLW01_00580</name>
</gene>
<evidence type="ECO:0000256" key="1">
    <source>
        <dbReference type="ARBA" id="ARBA00022491"/>
    </source>
</evidence>
<evidence type="ECO:0000313" key="7">
    <source>
        <dbReference type="EMBL" id="WAJ70346.1"/>
    </source>
</evidence>
<evidence type="ECO:0000256" key="4">
    <source>
        <dbReference type="ARBA" id="ARBA00023163"/>
    </source>
</evidence>
<dbReference type="Pfam" id="PF08361">
    <property type="entry name" value="TetR_C_2"/>
    <property type="match status" value="1"/>
</dbReference>
<dbReference type="InterPro" id="IPR036271">
    <property type="entry name" value="Tet_transcr_reg_TetR-rel_C_sf"/>
</dbReference>
<dbReference type="RefSeq" id="WP_268074648.1">
    <property type="nucleotide sequence ID" value="NZ_CP109965.1"/>
</dbReference>
<keyword evidence="1" id="KW-0678">Repressor</keyword>